<keyword evidence="5" id="KW-1185">Reference proteome</keyword>
<dbReference type="PROSITE" id="PS51471">
    <property type="entry name" value="FE2OG_OXY"/>
    <property type="match status" value="1"/>
</dbReference>
<evidence type="ECO:0000256" key="1">
    <source>
        <dbReference type="RuleBase" id="RU003682"/>
    </source>
</evidence>
<dbReference type="SUPFAM" id="SSF51197">
    <property type="entry name" value="Clavaminate synthase-like"/>
    <property type="match status" value="1"/>
</dbReference>
<proteinExistence type="inferred from homology"/>
<dbReference type="Pfam" id="PF23169">
    <property type="entry name" value="HalD"/>
    <property type="match status" value="1"/>
</dbReference>
<dbReference type="GO" id="GO:0016491">
    <property type="term" value="F:oxidoreductase activity"/>
    <property type="evidence" value="ECO:0007669"/>
    <property type="project" value="UniProtKB-KW"/>
</dbReference>
<feature type="domain" description="Fe2OG dioxygenase" evidence="3">
    <location>
        <begin position="218"/>
        <end position="347"/>
    </location>
</feature>
<accession>X6M9F6</accession>
<keyword evidence="2" id="KW-1133">Transmembrane helix</keyword>
<dbReference type="GO" id="GO:0046872">
    <property type="term" value="F:metal ion binding"/>
    <property type="evidence" value="ECO:0007669"/>
    <property type="project" value="UniProtKB-KW"/>
</dbReference>
<feature type="transmembrane region" description="Helical" evidence="2">
    <location>
        <begin position="20"/>
        <end position="38"/>
    </location>
</feature>
<evidence type="ECO:0000313" key="5">
    <source>
        <dbReference type="Proteomes" id="UP000023152"/>
    </source>
</evidence>
<protein>
    <recommendedName>
        <fullName evidence="3">Fe2OG dioxygenase domain-containing protein</fullName>
    </recommendedName>
</protein>
<dbReference type="InterPro" id="IPR056470">
    <property type="entry name" value="BesD/HalB-like"/>
</dbReference>
<keyword evidence="2" id="KW-0472">Membrane</keyword>
<dbReference type="OrthoDB" id="424053at2759"/>
<evidence type="ECO:0000313" key="4">
    <source>
        <dbReference type="EMBL" id="ETO10112.1"/>
    </source>
</evidence>
<evidence type="ECO:0000256" key="2">
    <source>
        <dbReference type="SAM" id="Phobius"/>
    </source>
</evidence>
<sequence>MDNKNRFFIFSDAYKDTSSFLCMGLLFKFFYLILFVAYKQKKKNFFTFSKKKVRTLFILLPNLTAILRNMKSQLIRRHPFCTFRTVNFSLPSIISHSYLSHLQDEDFVKSCQKTYQKDGYLHLASFITDECAKYMIKEALHLESNPKSFNSYEQHNIWLEEESPESKTWESLNSSKKLIAADIIEERYQDKGKFEKALTVGPCQQLYEYAIFRSFISKVLLLGHDDLYVSGDKQGKYYYNIFQPKNELGWHFDRSEFSVNLILQPSTSGGHFQFIPHSRKVFENEKKSVQQKSVADVIRKHHLQGQIRCESDLKQGSLYLFNGNQSLHCVTPVQSGKRINLIFTFNTKPNQVLNEYTLLKFFGRKD</sequence>
<evidence type="ECO:0000259" key="3">
    <source>
        <dbReference type="PROSITE" id="PS51471"/>
    </source>
</evidence>
<comment type="caution">
    <text evidence="4">The sequence shown here is derived from an EMBL/GenBank/DDBJ whole genome shotgun (WGS) entry which is preliminary data.</text>
</comment>
<reference evidence="4 5" key="1">
    <citation type="journal article" date="2013" name="Curr. Biol.">
        <title>The Genome of the Foraminiferan Reticulomyxa filosa.</title>
        <authorList>
            <person name="Glockner G."/>
            <person name="Hulsmann N."/>
            <person name="Schleicher M."/>
            <person name="Noegel A.A."/>
            <person name="Eichinger L."/>
            <person name="Gallinger C."/>
            <person name="Pawlowski J."/>
            <person name="Sierra R."/>
            <person name="Euteneuer U."/>
            <person name="Pillet L."/>
            <person name="Moustafa A."/>
            <person name="Platzer M."/>
            <person name="Groth M."/>
            <person name="Szafranski K."/>
            <person name="Schliwa M."/>
        </authorList>
    </citation>
    <scope>NUCLEOTIDE SEQUENCE [LARGE SCALE GENOMIC DNA]</scope>
</reference>
<keyword evidence="1" id="KW-0560">Oxidoreductase</keyword>
<keyword evidence="1" id="KW-0408">Iron</keyword>
<dbReference type="AlphaFoldDB" id="X6M9F6"/>
<dbReference type="InterPro" id="IPR005123">
    <property type="entry name" value="Oxoglu/Fe-dep_dioxygenase_dom"/>
</dbReference>
<keyword evidence="2" id="KW-0812">Transmembrane</keyword>
<gene>
    <name evidence="4" type="ORF">RFI_27266</name>
</gene>
<name>X6M9F6_RETFI</name>
<dbReference type="Proteomes" id="UP000023152">
    <property type="component" value="Unassembled WGS sequence"/>
</dbReference>
<keyword evidence="1" id="KW-0479">Metal-binding</keyword>
<dbReference type="OMA" id="GVFEYCP"/>
<comment type="similarity">
    <text evidence="1">Belongs to the iron/ascorbate-dependent oxidoreductase family.</text>
</comment>
<dbReference type="EMBL" id="ASPP01023656">
    <property type="protein sequence ID" value="ETO10112.1"/>
    <property type="molecule type" value="Genomic_DNA"/>
</dbReference>
<organism evidence="4 5">
    <name type="scientific">Reticulomyxa filosa</name>
    <dbReference type="NCBI Taxonomy" id="46433"/>
    <lineage>
        <taxon>Eukaryota</taxon>
        <taxon>Sar</taxon>
        <taxon>Rhizaria</taxon>
        <taxon>Retaria</taxon>
        <taxon>Foraminifera</taxon>
        <taxon>Monothalamids</taxon>
        <taxon>Reticulomyxidae</taxon>
        <taxon>Reticulomyxa</taxon>
    </lineage>
</organism>
<dbReference type="Gene3D" id="2.60.120.620">
    <property type="entry name" value="q2cbj1_9rhob like domain"/>
    <property type="match status" value="1"/>
</dbReference>